<keyword evidence="6 11" id="KW-0472">Membrane</keyword>
<sequence length="433" mass="48519">KKKDTGSPVTTGSPTNGSLGCLVVCIIDPLLLGWLAVIILPQSRQELTMNVSTASSKNETEIMTQVLNLTETAASSFVVQYNLETSFLVITILNSILVFPALIGNFCIVFAIKRTPVLQTPSNFLLCSLAVSDICVGLFALPLRISRTATILLKLDELESKIHPFTLFASIYLSGVSVFTITAISVDRFLSLCLHLRYAELVTSKRISLVIIKIWISVVPFTLTYHWNHELFQSISAIATTILLIIVVICYLCIYRIVRRHQRQIQSLCNIQPTVDLKRIENEVEKDNSGQITLQKQEILSPSRTLAELSCDKDARTNASRSKQAISRESRDESKGENEQPVKNMPPQLNLSSLKKTILSSFYISILFFVCSFPYLVSKVCLAAFGRKKWTIENNEIAITIIFASSALNPFIYCTKMRSLRVAVYKIYLDFIK</sequence>
<accession>A0A6P8J7T3</accession>
<feature type="transmembrane region" description="Helical" evidence="11">
    <location>
        <begin position="231"/>
        <end position="254"/>
    </location>
</feature>
<keyword evidence="8 9" id="KW-0807">Transducer</keyword>
<dbReference type="SMART" id="SM01381">
    <property type="entry name" value="7TM_GPCR_Srsx"/>
    <property type="match status" value="1"/>
</dbReference>
<reference evidence="14" key="1">
    <citation type="submission" date="2025-08" db="UniProtKB">
        <authorList>
            <consortium name="RefSeq"/>
        </authorList>
    </citation>
    <scope>IDENTIFICATION</scope>
    <source>
        <tissue evidence="14">Tentacle</tissue>
    </source>
</reference>
<feature type="transmembrane region" description="Helical" evidence="11">
    <location>
        <begin position="207"/>
        <end position="225"/>
    </location>
</feature>
<gene>
    <name evidence="14" type="primary">LOC116307136</name>
</gene>
<evidence type="ECO:0000256" key="5">
    <source>
        <dbReference type="ARBA" id="ARBA00023040"/>
    </source>
</evidence>
<keyword evidence="2" id="KW-1003">Cell membrane</keyword>
<dbReference type="OrthoDB" id="5972388at2759"/>
<keyword evidence="5 9" id="KW-0297">G-protein coupled receptor</keyword>
<evidence type="ECO:0000313" key="14">
    <source>
        <dbReference type="RefSeq" id="XP_031573150.1"/>
    </source>
</evidence>
<dbReference type="InterPro" id="IPR017452">
    <property type="entry name" value="GPCR_Rhodpsn_7TM"/>
</dbReference>
<evidence type="ECO:0000256" key="10">
    <source>
        <dbReference type="SAM" id="MobiDB-lite"/>
    </source>
</evidence>
<feature type="region of interest" description="Disordered" evidence="10">
    <location>
        <begin position="312"/>
        <end position="346"/>
    </location>
</feature>
<keyword evidence="3 9" id="KW-0812">Transmembrane</keyword>
<feature type="transmembrane region" description="Helical" evidence="11">
    <location>
        <begin position="21"/>
        <end position="40"/>
    </location>
</feature>
<evidence type="ECO:0000313" key="13">
    <source>
        <dbReference type="Proteomes" id="UP000515163"/>
    </source>
</evidence>
<feature type="transmembrane region" description="Helical" evidence="11">
    <location>
        <begin position="358"/>
        <end position="377"/>
    </location>
</feature>
<dbReference type="PANTHER" id="PTHR24249">
    <property type="entry name" value="HISTAMINE RECEPTOR-RELATED G-PROTEIN COUPLED RECEPTOR"/>
    <property type="match status" value="1"/>
</dbReference>
<dbReference type="SUPFAM" id="SSF81321">
    <property type="entry name" value="Family A G protein-coupled receptor-like"/>
    <property type="match status" value="1"/>
</dbReference>
<dbReference type="GeneID" id="116307136"/>
<feature type="non-terminal residue" evidence="14">
    <location>
        <position position="1"/>
    </location>
</feature>
<evidence type="ECO:0000256" key="8">
    <source>
        <dbReference type="ARBA" id="ARBA00023224"/>
    </source>
</evidence>
<evidence type="ECO:0000256" key="1">
    <source>
        <dbReference type="ARBA" id="ARBA00004651"/>
    </source>
</evidence>
<evidence type="ECO:0000256" key="7">
    <source>
        <dbReference type="ARBA" id="ARBA00023170"/>
    </source>
</evidence>
<evidence type="ECO:0000256" key="11">
    <source>
        <dbReference type="SAM" id="Phobius"/>
    </source>
</evidence>
<proteinExistence type="inferred from homology"/>
<keyword evidence="13" id="KW-1185">Reference proteome</keyword>
<dbReference type="AlphaFoldDB" id="A0A6P8J7T3"/>
<evidence type="ECO:0000256" key="3">
    <source>
        <dbReference type="ARBA" id="ARBA00022692"/>
    </source>
</evidence>
<dbReference type="InterPro" id="IPR000276">
    <property type="entry name" value="GPCR_Rhodpsn"/>
</dbReference>
<organism evidence="13 14">
    <name type="scientific">Actinia tenebrosa</name>
    <name type="common">Australian red waratah sea anemone</name>
    <dbReference type="NCBI Taxonomy" id="6105"/>
    <lineage>
        <taxon>Eukaryota</taxon>
        <taxon>Metazoa</taxon>
        <taxon>Cnidaria</taxon>
        <taxon>Anthozoa</taxon>
        <taxon>Hexacorallia</taxon>
        <taxon>Actiniaria</taxon>
        <taxon>Actiniidae</taxon>
        <taxon>Actinia</taxon>
    </lineage>
</organism>
<dbReference type="PROSITE" id="PS00237">
    <property type="entry name" value="G_PROTEIN_RECEP_F1_1"/>
    <property type="match status" value="1"/>
</dbReference>
<dbReference type="CDD" id="cd00637">
    <property type="entry name" value="7tm_classA_rhodopsin-like"/>
    <property type="match status" value="1"/>
</dbReference>
<feature type="transmembrane region" description="Helical" evidence="11">
    <location>
        <begin position="124"/>
        <end position="145"/>
    </location>
</feature>
<dbReference type="Pfam" id="PF00001">
    <property type="entry name" value="7tm_1"/>
    <property type="match status" value="2"/>
</dbReference>
<dbReference type="InParanoid" id="A0A6P8J7T3"/>
<evidence type="ECO:0000256" key="9">
    <source>
        <dbReference type="RuleBase" id="RU000688"/>
    </source>
</evidence>
<feature type="transmembrane region" description="Helical" evidence="11">
    <location>
        <begin position="165"/>
        <end position="186"/>
    </location>
</feature>
<evidence type="ECO:0000256" key="4">
    <source>
        <dbReference type="ARBA" id="ARBA00022989"/>
    </source>
</evidence>
<dbReference type="GO" id="GO:0005886">
    <property type="term" value="C:plasma membrane"/>
    <property type="evidence" value="ECO:0007669"/>
    <property type="project" value="UniProtKB-SubCell"/>
</dbReference>
<comment type="subcellular location">
    <subcellularLocation>
        <location evidence="1">Cell membrane</location>
        <topology evidence="1">Multi-pass membrane protein</topology>
    </subcellularLocation>
</comment>
<feature type="transmembrane region" description="Helical" evidence="11">
    <location>
        <begin position="87"/>
        <end position="112"/>
    </location>
</feature>
<name>A0A6P8J7T3_ACTTE</name>
<keyword evidence="7 9" id="KW-0675">Receptor</keyword>
<dbReference type="KEGG" id="aten:116307136"/>
<dbReference type="InterPro" id="IPR050569">
    <property type="entry name" value="TAAR"/>
</dbReference>
<dbReference type="PROSITE" id="PS50262">
    <property type="entry name" value="G_PROTEIN_RECEP_F1_2"/>
    <property type="match status" value="1"/>
</dbReference>
<dbReference type="Proteomes" id="UP000515163">
    <property type="component" value="Unplaced"/>
</dbReference>
<dbReference type="GO" id="GO:0004930">
    <property type="term" value="F:G protein-coupled receptor activity"/>
    <property type="evidence" value="ECO:0007669"/>
    <property type="project" value="UniProtKB-KW"/>
</dbReference>
<feature type="domain" description="G-protein coupled receptors family 1 profile" evidence="12">
    <location>
        <begin position="104"/>
        <end position="413"/>
    </location>
</feature>
<evidence type="ECO:0000259" key="12">
    <source>
        <dbReference type="PROSITE" id="PS50262"/>
    </source>
</evidence>
<comment type="similarity">
    <text evidence="9">Belongs to the G-protein coupled receptor 1 family.</text>
</comment>
<dbReference type="RefSeq" id="XP_031573150.1">
    <property type="nucleotide sequence ID" value="XM_031717290.1"/>
</dbReference>
<evidence type="ECO:0000256" key="2">
    <source>
        <dbReference type="ARBA" id="ARBA00022475"/>
    </source>
</evidence>
<evidence type="ECO:0000256" key="6">
    <source>
        <dbReference type="ARBA" id="ARBA00023136"/>
    </source>
</evidence>
<feature type="compositionally biased region" description="Basic and acidic residues" evidence="10">
    <location>
        <begin position="326"/>
        <end position="340"/>
    </location>
</feature>
<keyword evidence="4 11" id="KW-1133">Transmembrane helix</keyword>
<dbReference type="PRINTS" id="PR00237">
    <property type="entry name" value="GPCRRHODOPSN"/>
</dbReference>
<dbReference type="Gene3D" id="1.20.1070.10">
    <property type="entry name" value="Rhodopsin 7-helix transmembrane proteins"/>
    <property type="match status" value="1"/>
</dbReference>
<feature type="transmembrane region" description="Helical" evidence="11">
    <location>
        <begin position="397"/>
        <end position="415"/>
    </location>
</feature>
<dbReference type="PANTHER" id="PTHR24249:SF372">
    <property type="entry name" value="G-PROTEIN COUPLED RECEPTORS FAMILY 1 PROFILE DOMAIN-CONTAINING PROTEIN"/>
    <property type="match status" value="1"/>
</dbReference>
<protein>
    <submittedName>
        <fullName evidence="14">5-hydroxytryptamine receptor 2B-like</fullName>
    </submittedName>
</protein>